<dbReference type="PANTHER" id="PTHR30482:SF20">
    <property type="entry name" value="HIGH-AFFINITY BRANCHED-CHAIN AMINO ACID TRANSPORT SYSTEM PERMEASE PROTEIN LIVM"/>
    <property type="match status" value="1"/>
</dbReference>
<dbReference type="Pfam" id="PF02653">
    <property type="entry name" value="BPD_transp_2"/>
    <property type="match status" value="1"/>
</dbReference>
<gene>
    <name evidence="7" type="ORF">DDK22_00930</name>
</gene>
<feature type="transmembrane region" description="Helical" evidence="6">
    <location>
        <begin position="127"/>
        <end position="144"/>
    </location>
</feature>
<proteinExistence type="predicted"/>
<feature type="transmembrane region" description="Helical" evidence="6">
    <location>
        <begin position="99"/>
        <end position="120"/>
    </location>
</feature>
<dbReference type="Proteomes" id="UP000253501">
    <property type="component" value="Unassembled WGS sequence"/>
</dbReference>
<feature type="transmembrane region" description="Helical" evidence="6">
    <location>
        <begin position="300"/>
        <end position="321"/>
    </location>
</feature>
<dbReference type="CDD" id="cd06581">
    <property type="entry name" value="TM_PBP1_LivM_like"/>
    <property type="match status" value="1"/>
</dbReference>
<dbReference type="PANTHER" id="PTHR30482">
    <property type="entry name" value="HIGH-AFFINITY BRANCHED-CHAIN AMINO ACID TRANSPORT SYSTEM PERMEASE"/>
    <property type="match status" value="1"/>
</dbReference>
<feature type="transmembrane region" description="Helical" evidence="6">
    <location>
        <begin position="75"/>
        <end position="93"/>
    </location>
</feature>
<dbReference type="GO" id="GO:0005886">
    <property type="term" value="C:plasma membrane"/>
    <property type="evidence" value="ECO:0007669"/>
    <property type="project" value="UniProtKB-SubCell"/>
</dbReference>
<evidence type="ECO:0000256" key="5">
    <source>
        <dbReference type="ARBA" id="ARBA00023136"/>
    </source>
</evidence>
<feature type="transmembrane region" description="Helical" evidence="6">
    <location>
        <begin position="258"/>
        <end position="280"/>
    </location>
</feature>
<keyword evidence="2" id="KW-1003">Cell membrane</keyword>
<reference evidence="7 8" key="1">
    <citation type="submission" date="2018-04" db="EMBL/GenBank/DDBJ databases">
        <title>Cupriavidus necator CR12 genome sequencing and assembly.</title>
        <authorList>
            <person name="Ben Fekih I."/>
            <person name="Mazhar H.S."/>
            <person name="Bello S.K."/>
            <person name="Rensing C."/>
        </authorList>
    </citation>
    <scope>NUCLEOTIDE SEQUENCE [LARGE SCALE GENOMIC DNA]</scope>
    <source>
        <strain evidence="7 8">CR12</strain>
    </source>
</reference>
<feature type="transmembrane region" description="Helical" evidence="6">
    <location>
        <begin position="21"/>
        <end position="42"/>
    </location>
</feature>
<feature type="transmembrane region" description="Helical" evidence="6">
    <location>
        <begin position="48"/>
        <end position="68"/>
    </location>
</feature>
<evidence type="ECO:0000256" key="1">
    <source>
        <dbReference type="ARBA" id="ARBA00004651"/>
    </source>
</evidence>
<sequence length="334" mass="33992">MNESKSVIPAPVPKAPAVMRAGNGGVLRGVVLLALALAPLAISDAFTTHLAILVCINVIIVSGLSILARAGQISLCHGALVGVGAYVAVFAGMGAKLPFLLALVAAMAAGGACAFLLGTVVLRLSGVYFVLVTFAFGELVRLGLLEGDTVTGGANGIAGIPAASVLGYAFDEKSAFYGMTVLLTAGVTALLAVLLRSPAGQAIDTVGDNAQLAEASGISVRATQLFAFTASGMLAGLGGALTAYYLGYISPESFNIHLSTAVIIMMVVGGRKALFGPLVGALVMTPLPELFRGAVQTQTIFYGVALILMLRFLPQGLASLAQHTPWRNHKGAAQ</sequence>
<evidence type="ECO:0000313" key="8">
    <source>
        <dbReference type="Proteomes" id="UP000253501"/>
    </source>
</evidence>
<evidence type="ECO:0000256" key="2">
    <source>
        <dbReference type="ARBA" id="ARBA00022475"/>
    </source>
</evidence>
<organism evidence="7 8">
    <name type="scientific">Cupriavidus necator</name>
    <name type="common">Alcaligenes eutrophus</name>
    <name type="synonym">Ralstonia eutropha</name>
    <dbReference type="NCBI Taxonomy" id="106590"/>
    <lineage>
        <taxon>Bacteria</taxon>
        <taxon>Pseudomonadati</taxon>
        <taxon>Pseudomonadota</taxon>
        <taxon>Betaproteobacteria</taxon>
        <taxon>Burkholderiales</taxon>
        <taxon>Burkholderiaceae</taxon>
        <taxon>Cupriavidus</taxon>
    </lineage>
</organism>
<evidence type="ECO:0000256" key="6">
    <source>
        <dbReference type="SAM" id="Phobius"/>
    </source>
</evidence>
<dbReference type="EMBL" id="QDHA01000002">
    <property type="protein sequence ID" value="RCJ10374.1"/>
    <property type="molecule type" value="Genomic_DNA"/>
</dbReference>
<comment type="caution">
    <text evidence="7">The sequence shown here is derived from an EMBL/GenBank/DDBJ whole genome shotgun (WGS) entry which is preliminary data.</text>
</comment>
<dbReference type="AlphaFoldDB" id="A0A367PS43"/>
<dbReference type="InterPro" id="IPR001851">
    <property type="entry name" value="ABC_transp_permease"/>
</dbReference>
<dbReference type="RefSeq" id="WP_114130272.1">
    <property type="nucleotide sequence ID" value="NZ_CP068436.1"/>
</dbReference>
<dbReference type="GO" id="GO:0015658">
    <property type="term" value="F:branched-chain amino acid transmembrane transporter activity"/>
    <property type="evidence" value="ECO:0007669"/>
    <property type="project" value="InterPro"/>
</dbReference>
<evidence type="ECO:0000256" key="4">
    <source>
        <dbReference type="ARBA" id="ARBA00022989"/>
    </source>
</evidence>
<evidence type="ECO:0000313" key="7">
    <source>
        <dbReference type="EMBL" id="RCJ10374.1"/>
    </source>
</evidence>
<keyword evidence="5 6" id="KW-0472">Membrane</keyword>
<feature type="transmembrane region" description="Helical" evidence="6">
    <location>
        <begin position="225"/>
        <end position="246"/>
    </location>
</feature>
<comment type="subcellular location">
    <subcellularLocation>
        <location evidence="1">Cell membrane</location>
        <topology evidence="1">Multi-pass membrane protein</topology>
    </subcellularLocation>
</comment>
<keyword evidence="3 6" id="KW-0812">Transmembrane</keyword>
<feature type="transmembrane region" description="Helical" evidence="6">
    <location>
        <begin position="176"/>
        <end position="195"/>
    </location>
</feature>
<feature type="transmembrane region" description="Helical" evidence="6">
    <location>
        <begin position="150"/>
        <end position="169"/>
    </location>
</feature>
<dbReference type="InterPro" id="IPR043428">
    <property type="entry name" value="LivM-like"/>
</dbReference>
<protein>
    <submittedName>
        <fullName evidence="7">Branched-chain amino acid ABC transporter permease</fullName>
    </submittedName>
</protein>
<keyword evidence="4 6" id="KW-1133">Transmembrane helix</keyword>
<evidence type="ECO:0000256" key="3">
    <source>
        <dbReference type="ARBA" id="ARBA00022692"/>
    </source>
</evidence>
<accession>A0A367PS43</accession>
<name>A0A367PS43_CUPNE</name>